<keyword evidence="6" id="KW-0862">Zinc</keyword>
<dbReference type="PANTHER" id="PTHR11085:SF15">
    <property type="entry name" value="NAD-DEPENDENT HISTONE DEACETYLASE HST4"/>
    <property type="match status" value="1"/>
</dbReference>
<feature type="binding site" evidence="6">
    <location>
        <position position="176"/>
    </location>
    <ligand>
        <name>Zn(2+)</name>
        <dbReference type="ChEBI" id="CHEBI:29105"/>
    </ligand>
</feature>
<dbReference type="GO" id="GO:0005634">
    <property type="term" value="C:nucleus"/>
    <property type="evidence" value="ECO:0007669"/>
    <property type="project" value="TreeGrafter"/>
</dbReference>
<dbReference type="GO" id="GO:1990414">
    <property type="term" value="P:replication-born double-strand break repair via sister chromatid exchange"/>
    <property type="evidence" value="ECO:0007669"/>
    <property type="project" value="TreeGrafter"/>
</dbReference>
<dbReference type="GO" id="GO:0031508">
    <property type="term" value="P:pericentric heterochromatin formation"/>
    <property type="evidence" value="ECO:0007669"/>
    <property type="project" value="TreeGrafter"/>
</dbReference>
<dbReference type="GO" id="GO:0046872">
    <property type="term" value="F:metal ion binding"/>
    <property type="evidence" value="ECO:0007669"/>
    <property type="project" value="UniProtKB-KW"/>
</dbReference>
<evidence type="ECO:0000259" key="7">
    <source>
        <dbReference type="PROSITE" id="PS50305"/>
    </source>
</evidence>
<reference evidence="8" key="1">
    <citation type="submission" date="2021-01" db="EMBL/GenBank/DDBJ databases">
        <authorList>
            <person name="Kaushik A."/>
        </authorList>
    </citation>
    <scope>NUCLEOTIDE SEQUENCE</scope>
    <source>
        <strain evidence="8">AG1-1A</strain>
    </source>
</reference>
<keyword evidence="4" id="KW-0520">NAD</keyword>
<proteinExistence type="inferred from homology"/>
<keyword evidence="3" id="KW-0808">Transferase</keyword>
<feature type="active site" description="Proton acceptor" evidence="6">
    <location>
        <position position="142"/>
    </location>
</feature>
<dbReference type="GO" id="GO:0017136">
    <property type="term" value="F:histone deacetylase activity, NAD-dependent"/>
    <property type="evidence" value="ECO:0007669"/>
    <property type="project" value="TreeGrafter"/>
</dbReference>
<keyword evidence="6" id="KW-0479">Metal-binding</keyword>
<dbReference type="CDD" id="cd00296">
    <property type="entry name" value="SIR2"/>
    <property type="match status" value="1"/>
</dbReference>
<keyword evidence="5" id="KW-0496">Mitochondrion</keyword>
<dbReference type="EMBL" id="CAJMWR010000265">
    <property type="protein sequence ID" value="CAE6361905.1"/>
    <property type="molecule type" value="Genomic_DNA"/>
</dbReference>
<protein>
    <recommendedName>
        <fullName evidence="7">Deacetylase sirtuin-type domain-containing protein</fullName>
    </recommendedName>
</protein>
<dbReference type="Proteomes" id="UP000663840">
    <property type="component" value="Unassembled WGS sequence"/>
</dbReference>
<dbReference type="InterPro" id="IPR050134">
    <property type="entry name" value="NAD-dep_sirtuin_deacylases"/>
</dbReference>
<dbReference type="Gene3D" id="3.40.50.1220">
    <property type="entry name" value="TPP-binding domain"/>
    <property type="match status" value="1"/>
</dbReference>
<sequence length="475" mass="53564">MSIPTISKDMFLRYHNEISKALEPVCSISIFCGAGVSTSAGIPDFRSPGGLYSNVYSYNGIKLQGNELFDITTLQDSGRLALLNQEMTKLRLKSREAIIPKFQEWVASINRQGFLRRCYTQNFDGIQLQTDGALSGKVYELHGSNQRLRCHTCSQISLRPIEDFDHMLGELGLVQCDHCKEIAKAALALNKRARPIGYLVPDIIFNQQVQDISWENKGWDLKFDTEVDLFIIAGTTLKTDGTYKLVKKMAQNTQRYGGIVVYLDQGIPCKKISSLIDVHFCLEADLFPCCFNENKTKDLFLKISPSLRTTFMRFFDTITTITPFDHNRHLSTGSSSKNHLAKPTLKPYNNHKILIFHTPQNVKVLNEYRQALVEILNRRGHRVELISILIGSFDNIPCMDTGGFHILCVLLTSSVVITNAVPAGQDMEVAEMIHFMRRIIPAGSDVLSLEAVVFGCYDAFSHLALAQRLEMELQR</sequence>
<evidence type="ECO:0000256" key="4">
    <source>
        <dbReference type="ARBA" id="ARBA00023027"/>
    </source>
</evidence>
<dbReference type="SUPFAM" id="SSF52467">
    <property type="entry name" value="DHS-like NAD/FAD-binding domain"/>
    <property type="match status" value="1"/>
</dbReference>
<comment type="caution">
    <text evidence="8">The sequence shown here is derived from an EMBL/GenBank/DDBJ whole genome shotgun (WGS) entry which is preliminary data.</text>
</comment>
<feature type="domain" description="Deacetylase sirtuin-type" evidence="7">
    <location>
        <begin position="8"/>
        <end position="318"/>
    </location>
</feature>
<comment type="subcellular location">
    <subcellularLocation>
        <location evidence="1">Mitochondrion</location>
    </subcellularLocation>
</comment>
<evidence type="ECO:0000256" key="5">
    <source>
        <dbReference type="ARBA" id="ARBA00023128"/>
    </source>
</evidence>
<dbReference type="InterPro" id="IPR029035">
    <property type="entry name" value="DHS-like_NAD/FAD-binding_dom"/>
</dbReference>
<evidence type="ECO:0000256" key="6">
    <source>
        <dbReference type="PROSITE-ProRule" id="PRU00236"/>
    </source>
</evidence>
<feature type="binding site" evidence="6">
    <location>
        <position position="150"/>
    </location>
    <ligand>
        <name>Zn(2+)</name>
        <dbReference type="ChEBI" id="CHEBI:29105"/>
    </ligand>
</feature>
<dbReference type="InterPro" id="IPR026591">
    <property type="entry name" value="Sirtuin_cat_small_dom_sf"/>
</dbReference>
<accession>A0A8H2WAL8</accession>
<evidence type="ECO:0000313" key="9">
    <source>
        <dbReference type="Proteomes" id="UP000663840"/>
    </source>
</evidence>
<dbReference type="InterPro" id="IPR003000">
    <property type="entry name" value="Sirtuin"/>
</dbReference>
<gene>
    <name evidence="8" type="ORF">RDB_LOCUS13898</name>
</gene>
<dbReference type="GO" id="GO:0070403">
    <property type="term" value="F:NAD+ binding"/>
    <property type="evidence" value="ECO:0007669"/>
    <property type="project" value="InterPro"/>
</dbReference>
<feature type="binding site" evidence="6">
    <location>
        <position position="179"/>
    </location>
    <ligand>
        <name>Zn(2+)</name>
        <dbReference type="ChEBI" id="CHEBI:29105"/>
    </ligand>
</feature>
<dbReference type="Pfam" id="PF02146">
    <property type="entry name" value="SIR2"/>
    <property type="match status" value="1"/>
</dbReference>
<feature type="binding site" evidence="6">
    <location>
        <position position="153"/>
    </location>
    <ligand>
        <name>Zn(2+)</name>
        <dbReference type="ChEBI" id="CHEBI:29105"/>
    </ligand>
</feature>
<dbReference type="GO" id="GO:0006282">
    <property type="term" value="P:regulation of DNA repair"/>
    <property type="evidence" value="ECO:0007669"/>
    <property type="project" value="TreeGrafter"/>
</dbReference>
<dbReference type="AlphaFoldDB" id="A0A8H2WAL8"/>
<dbReference type="GO" id="GO:0000122">
    <property type="term" value="P:negative regulation of transcription by RNA polymerase II"/>
    <property type="evidence" value="ECO:0007669"/>
    <property type="project" value="TreeGrafter"/>
</dbReference>
<evidence type="ECO:0000313" key="8">
    <source>
        <dbReference type="EMBL" id="CAE6361905.1"/>
    </source>
</evidence>
<dbReference type="GO" id="GO:0031934">
    <property type="term" value="C:mating-type region heterochromatin"/>
    <property type="evidence" value="ECO:0007669"/>
    <property type="project" value="TreeGrafter"/>
</dbReference>
<name>A0A8H2WAL8_9AGAM</name>
<comment type="similarity">
    <text evidence="2">Belongs to the sirtuin family. Class I subfamily.</text>
</comment>
<dbReference type="PROSITE" id="PS50305">
    <property type="entry name" value="SIRTUIN"/>
    <property type="match status" value="1"/>
</dbReference>
<dbReference type="GO" id="GO:0005739">
    <property type="term" value="C:mitochondrion"/>
    <property type="evidence" value="ECO:0007669"/>
    <property type="project" value="UniProtKB-SubCell"/>
</dbReference>
<evidence type="ECO:0000256" key="1">
    <source>
        <dbReference type="ARBA" id="ARBA00004173"/>
    </source>
</evidence>
<evidence type="ECO:0000256" key="2">
    <source>
        <dbReference type="ARBA" id="ARBA00006924"/>
    </source>
</evidence>
<dbReference type="PANTHER" id="PTHR11085">
    <property type="entry name" value="NAD-DEPENDENT PROTEIN DEACYLASE SIRTUIN-5, MITOCHONDRIAL-RELATED"/>
    <property type="match status" value="1"/>
</dbReference>
<dbReference type="Gene3D" id="3.30.1600.10">
    <property type="entry name" value="SIR2/SIRT2 'Small Domain"/>
    <property type="match status" value="1"/>
</dbReference>
<organism evidence="8 9">
    <name type="scientific">Rhizoctonia solani</name>
    <dbReference type="NCBI Taxonomy" id="456999"/>
    <lineage>
        <taxon>Eukaryota</taxon>
        <taxon>Fungi</taxon>
        <taxon>Dikarya</taxon>
        <taxon>Basidiomycota</taxon>
        <taxon>Agaricomycotina</taxon>
        <taxon>Agaricomycetes</taxon>
        <taxon>Cantharellales</taxon>
        <taxon>Ceratobasidiaceae</taxon>
        <taxon>Rhizoctonia</taxon>
    </lineage>
</organism>
<dbReference type="InterPro" id="IPR026590">
    <property type="entry name" value="Ssirtuin_cat_dom"/>
</dbReference>
<evidence type="ECO:0000256" key="3">
    <source>
        <dbReference type="ARBA" id="ARBA00022679"/>
    </source>
</evidence>